<gene>
    <name evidence="3" type="ORF">DYH56_03900</name>
</gene>
<keyword evidence="4" id="KW-1185">Reference proteome</keyword>
<dbReference type="Gene3D" id="3.40.140.10">
    <property type="entry name" value="Cytidine Deaminase, domain 2"/>
    <property type="match status" value="1"/>
</dbReference>
<keyword evidence="1" id="KW-0963">Cytoplasm</keyword>
<proteinExistence type="predicted"/>
<evidence type="ECO:0000313" key="4">
    <source>
        <dbReference type="Proteomes" id="UP000263486"/>
    </source>
</evidence>
<dbReference type="Gene3D" id="3.10.20.10">
    <property type="match status" value="1"/>
</dbReference>
<dbReference type="Pfam" id="PF02634">
    <property type="entry name" value="FdhD-NarQ"/>
    <property type="match status" value="1"/>
</dbReference>
<dbReference type="PIRSF" id="PIRSF015626">
    <property type="entry name" value="FdhD"/>
    <property type="match status" value="1"/>
</dbReference>
<dbReference type="PANTHER" id="PTHR30592">
    <property type="entry name" value="FORMATE DEHYDROGENASE"/>
    <property type="match status" value="1"/>
</dbReference>
<dbReference type="EMBL" id="QUAJ01000005">
    <property type="protein sequence ID" value="REI42176.1"/>
    <property type="molecule type" value="Genomic_DNA"/>
</dbReference>
<evidence type="ECO:0000256" key="1">
    <source>
        <dbReference type="ARBA" id="ARBA00022490"/>
    </source>
</evidence>
<dbReference type="InterPro" id="IPR003786">
    <property type="entry name" value="FdhD"/>
</dbReference>
<reference evidence="3 4" key="1">
    <citation type="submission" date="2018-08" db="EMBL/GenBank/DDBJ databases">
        <title>Draft genome sequence of Psychrilyobacter sp. strain SD5 isolated from Black Sea water.</title>
        <authorList>
            <person name="Yadav S."/>
            <person name="Villanueva L."/>
            <person name="Damste J.S.S."/>
        </authorList>
    </citation>
    <scope>NUCLEOTIDE SEQUENCE [LARGE SCALE GENOMIC DNA]</scope>
    <source>
        <strain evidence="3 4">SD5</strain>
    </source>
</reference>
<organism evidence="3 4">
    <name type="scientific">Psychrilyobacter piezotolerans</name>
    <dbReference type="NCBI Taxonomy" id="2293438"/>
    <lineage>
        <taxon>Bacteria</taxon>
        <taxon>Fusobacteriati</taxon>
        <taxon>Fusobacteriota</taxon>
        <taxon>Fusobacteriia</taxon>
        <taxon>Fusobacteriales</taxon>
        <taxon>Fusobacteriaceae</taxon>
        <taxon>Psychrilyobacter</taxon>
    </lineage>
</organism>
<protein>
    <submittedName>
        <fullName evidence="3">Formate dehydrogenase accessory sulfurtransferase FdhD</fullName>
    </submittedName>
</protein>
<evidence type="ECO:0000313" key="3">
    <source>
        <dbReference type="EMBL" id="REI42176.1"/>
    </source>
</evidence>
<comment type="caution">
    <text evidence="3">The sequence shown here is derived from an EMBL/GenBank/DDBJ whole genome shotgun (WGS) entry which is preliminary data.</text>
</comment>
<dbReference type="RefSeq" id="WP_114641554.1">
    <property type="nucleotide sequence ID" value="NZ_JAACIO010000005.1"/>
</dbReference>
<dbReference type="PANTHER" id="PTHR30592:SF1">
    <property type="entry name" value="SULFUR CARRIER PROTEIN FDHD"/>
    <property type="match status" value="1"/>
</dbReference>
<dbReference type="Proteomes" id="UP000263486">
    <property type="component" value="Unassembled WGS sequence"/>
</dbReference>
<name>A0ABX9KIT0_9FUSO</name>
<evidence type="ECO:0000256" key="2">
    <source>
        <dbReference type="ARBA" id="ARBA00023150"/>
    </source>
</evidence>
<dbReference type="SUPFAM" id="SSF53927">
    <property type="entry name" value="Cytidine deaminase-like"/>
    <property type="match status" value="1"/>
</dbReference>
<dbReference type="NCBIfam" id="TIGR00129">
    <property type="entry name" value="fdhD_narQ"/>
    <property type="match status" value="1"/>
</dbReference>
<keyword evidence="2" id="KW-0501">Molybdenum cofactor biosynthesis</keyword>
<dbReference type="InterPro" id="IPR016193">
    <property type="entry name" value="Cytidine_deaminase-like"/>
</dbReference>
<accession>A0ABX9KIT0</accession>
<sequence length="235" mass="26114">MYPVCEETNVSLFIDNQKIITFMCTPENLKELAMGHLYTRNLIEDMEDIGSIRVCNSLKNIYITSEFISMDQDLSLNTVLSSSCGSSPNFNLKLDQILESRISFDLETLKNATMEMFKLAVKHQKTGGMHSCAVYCANKEIIALEDVGRHNAVDKIIGACLIKHYDLRDSALISTGRISTDMILKCAAAEIPVVVTRSIPTSSALELAKKTGITVVGRIMASEPIIYLNEERILK</sequence>